<dbReference type="VEuPathDB" id="FungiDB:HMPREF1544_06085"/>
<keyword evidence="3" id="KW-1185">Reference proteome</keyword>
<dbReference type="InParanoid" id="S2JBN1"/>
<reference evidence="3" key="1">
    <citation type="submission" date="2013-05" db="EMBL/GenBank/DDBJ databases">
        <title>The Genome sequence of Mucor circinelloides f. circinelloides 1006PhL.</title>
        <authorList>
            <consortium name="The Broad Institute Genomics Platform"/>
            <person name="Cuomo C."/>
            <person name="Earl A."/>
            <person name="Findley K."/>
            <person name="Lee S.C."/>
            <person name="Walker B."/>
            <person name="Young S."/>
            <person name="Zeng Q."/>
            <person name="Gargeya S."/>
            <person name="Fitzgerald M."/>
            <person name="Haas B."/>
            <person name="Abouelleil A."/>
            <person name="Allen A.W."/>
            <person name="Alvarado L."/>
            <person name="Arachchi H.M."/>
            <person name="Berlin A.M."/>
            <person name="Chapman S.B."/>
            <person name="Gainer-Dewar J."/>
            <person name="Goldberg J."/>
            <person name="Griggs A."/>
            <person name="Gujja S."/>
            <person name="Hansen M."/>
            <person name="Howarth C."/>
            <person name="Imamovic A."/>
            <person name="Ireland A."/>
            <person name="Larimer J."/>
            <person name="McCowan C."/>
            <person name="Murphy C."/>
            <person name="Pearson M."/>
            <person name="Poon T.W."/>
            <person name="Priest M."/>
            <person name="Roberts A."/>
            <person name="Saif S."/>
            <person name="Shea T."/>
            <person name="Sisk P."/>
            <person name="Sykes S."/>
            <person name="Wortman J."/>
            <person name="Nusbaum C."/>
            <person name="Birren B."/>
        </authorList>
    </citation>
    <scope>NUCLEOTIDE SEQUENCE [LARGE SCALE GENOMIC DNA]</scope>
    <source>
        <strain evidence="3">1006PhL</strain>
    </source>
</reference>
<dbReference type="STRING" id="1220926.S2JBN1"/>
<dbReference type="EMBL" id="KE123974">
    <property type="protein sequence ID" value="EPB87159.1"/>
    <property type="molecule type" value="Genomic_DNA"/>
</dbReference>
<name>S2JBN1_MUCC1</name>
<evidence type="ECO:0000313" key="3">
    <source>
        <dbReference type="Proteomes" id="UP000014254"/>
    </source>
</evidence>
<dbReference type="AlphaFoldDB" id="S2JBN1"/>
<evidence type="ECO:0000256" key="1">
    <source>
        <dbReference type="SAM" id="MobiDB-lite"/>
    </source>
</evidence>
<feature type="region of interest" description="Disordered" evidence="1">
    <location>
        <begin position="1"/>
        <end position="51"/>
    </location>
</feature>
<dbReference type="Proteomes" id="UP000014254">
    <property type="component" value="Unassembled WGS sequence"/>
</dbReference>
<feature type="compositionally biased region" description="Low complexity" evidence="1">
    <location>
        <begin position="118"/>
        <end position="129"/>
    </location>
</feature>
<feature type="compositionally biased region" description="Polar residues" evidence="1">
    <location>
        <begin position="1"/>
        <end position="31"/>
    </location>
</feature>
<dbReference type="eggNOG" id="ENOG502TJSJ">
    <property type="taxonomic scope" value="Eukaryota"/>
</dbReference>
<proteinExistence type="predicted"/>
<sequence length="321" mass="35534">MAFAQQQRRPTHRFTSSAFSSEEYSDNNDLVQQHQQQHHHHQNGYQSMSDSETDWHVISSALQSNSSPIFTSETESYASSTRIISDTDSDFEHQNSIAFLPSHDGTGTFLLEDSSDQNTTTSASNAPSSVEDDDSDSDEFKKAIYRLMENDANQVDITLPHGGITPPSFAMSNGNDIEPPCFIPTAAGLNSQELTNGVSSAEEVNSTLLSDEADNGATRRYHNDNIKFTSKRQMNLDRIPIHHPGIPGSSTSAAILSIVWNSLRRLTNHILENDTNTVETLSTLMSEAMFEGCMPFSSHLHMELDNRIRPSSSFFEGNIAI</sequence>
<evidence type="ECO:0000313" key="2">
    <source>
        <dbReference type="EMBL" id="EPB87159.1"/>
    </source>
</evidence>
<dbReference type="OMA" id="TRRYHND"/>
<feature type="region of interest" description="Disordered" evidence="1">
    <location>
        <begin position="107"/>
        <end position="137"/>
    </location>
</feature>
<organism evidence="2 3">
    <name type="scientific">Mucor circinelloides f. circinelloides (strain 1006PhL)</name>
    <name type="common">Mucormycosis agent</name>
    <name type="synonym">Calyptromyces circinelloides</name>
    <dbReference type="NCBI Taxonomy" id="1220926"/>
    <lineage>
        <taxon>Eukaryota</taxon>
        <taxon>Fungi</taxon>
        <taxon>Fungi incertae sedis</taxon>
        <taxon>Mucoromycota</taxon>
        <taxon>Mucoromycotina</taxon>
        <taxon>Mucoromycetes</taxon>
        <taxon>Mucorales</taxon>
        <taxon>Mucorineae</taxon>
        <taxon>Mucoraceae</taxon>
        <taxon>Mucor</taxon>
    </lineage>
</organism>
<protein>
    <submittedName>
        <fullName evidence="2">Uncharacterized protein</fullName>
    </submittedName>
</protein>
<dbReference type="OrthoDB" id="2268337at2759"/>
<accession>S2JBN1</accession>
<gene>
    <name evidence="2" type="ORF">HMPREF1544_06085</name>
</gene>